<dbReference type="GO" id="GO:0005886">
    <property type="term" value="C:plasma membrane"/>
    <property type="evidence" value="ECO:0007669"/>
    <property type="project" value="UniProtKB-SubCell"/>
</dbReference>
<keyword evidence="7 12" id="KW-1133">Transmembrane helix</keyword>
<evidence type="ECO:0000256" key="9">
    <source>
        <dbReference type="ARBA" id="ARBA00023224"/>
    </source>
</evidence>
<feature type="domain" description="Methyl-accepting transducer" evidence="13">
    <location>
        <begin position="279"/>
        <end position="515"/>
    </location>
</feature>
<dbReference type="Pfam" id="PF02203">
    <property type="entry name" value="TarH"/>
    <property type="match status" value="1"/>
</dbReference>
<dbReference type="RefSeq" id="WP_013028684.1">
    <property type="nucleotide sequence ID" value="NC_013959.1"/>
</dbReference>
<keyword evidence="4" id="KW-0145">Chemotaxis</keyword>
<keyword evidence="2" id="KW-1003">Cell membrane</keyword>
<proteinExistence type="inferred from homology"/>
<dbReference type="PANTHER" id="PTHR32089">
    <property type="entry name" value="METHYL-ACCEPTING CHEMOTAXIS PROTEIN MCPB"/>
    <property type="match status" value="1"/>
</dbReference>
<dbReference type="eggNOG" id="COG0840">
    <property type="taxonomic scope" value="Bacteria"/>
</dbReference>
<dbReference type="CDD" id="cd06225">
    <property type="entry name" value="HAMP"/>
    <property type="match status" value="1"/>
</dbReference>
<feature type="transmembrane region" description="Helical" evidence="12">
    <location>
        <begin position="199"/>
        <end position="220"/>
    </location>
</feature>
<dbReference type="InterPro" id="IPR003122">
    <property type="entry name" value="Tar_rcpt_lig-bd"/>
</dbReference>
<evidence type="ECO:0000313" key="15">
    <source>
        <dbReference type="EMBL" id="ADE10785.1"/>
    </source>
</evidence>
<dbReference type="PROSITE" id="PS50885">
    <property type="entry name" value="HAMP"/>
    <property type="match status" value="1"/>
</dbReference>
<protein>
    <submittedName>
        <fullName evidence="15">Methyl-accepting chemotaxis sensory transducer</fullName>
    </submittedName>
</protein>
<organism evidence="15 16">
    <name type="scientific">Sideroxydans lithotrophicus (strain ES-1)</name>
    <dbReference type="NCBI Taxonomy" id="580332"/>
    <lineage>
        <taxon>Bacteria</taxon>
        <taxon>Pseudomonadati</taxon>
        <taxon>Pseudomonadota</taxon>
        <taxon>Betaproteobacteria</taxon>
        <taxon>Nitrosomonadales</taxon>
        <taxon>Gallionellaceae</taxon>
        <taxon>Sideroxydans</taxon>
    </lineage>
</organism>
<dbReference type="HOGENOM" id="CLU_000445_107_27_4"/>
<sequence length="551" mass="58928">MLSNMTIKARLILLVSAIMVVIVFNQAMSYYAITNLQSETKDIAERRIHLIRIVNRIMFTLADQHAEVLAALQHDPAASAAYSKFDHPVGKHLDKMAANKAKLDEYFADLDKNVHSADGRAKLKELTDARDTFVREAIQPSLDAIKNGRWSEAQQLLRDKVNPLNVAAVEKGKEQAEHEDEAAGHALAAAMASAHNMELLMLFGMLLAVAVGVGLGYSIISGIVRSTGEMSDAMARTAADGDLTRAVPVHGTDELAQAAKSFNVLMDSFRQTIRQVHGSADTVIGTATQLAASSVQITQGSQVQSEAAASTAAAVEEITVSINAVSANTEEVRKIAEQSLQQATEGNVSVTMMMAEIDNVQDAVNQIANSVKEFLDSTHAIAGMTQQVKDIADQTNLLALNAAIEAARAGEQGRGFAVVADEVRKLAEKSAQSASEIDQVTNALDQKSAQVDATVQKGLHSLRATQEQVERVAEVLAGTGDAVKRSRDGVSDIAASVSEQSQASSEIARNVEKIAQMSEENHAAVDANSQDIVRLETLARELQSAVGRFKA</sequence>
<comment type="similarity">
    <text evidence="10">Belongs to the methyl-accepting chemotaxis (MCP) protein family.</text>
</comment>
<keyword evidence="3" id="KW-0488">Methylation</keyword>
<dbReference type="PRINTS" id="PR00260">
    <property type="entry name" value="CHEMTRNSDUCR"/>
</dbReference>
<evidence type="ECO:0000256" key="12">
    <source>
        <dbReference type="SAM" id="Phobius"/>
    </source>
</evidence>
<dbReference type="EMBL" id="CP001965">
    <property type="protein sequence ID" value="ADE10785.1"/>
    <property type="molecule type" value="Genomic_DNA"/>
</dbReference>
<keyword evidence="9 11" id="KW-0807">Transducer</keyword>
<feature type="domain" description="HAMP" evidence="14">
    <location>
        <begin position="221"/>
        <end position="274"/>
    </location>
</feature>
<keyword evidence="16" id="KW-1185">Reference proteome</keyword>
<dbReference type="KEGG" id="slt:Slit_0545"/>
<dbReference type="AlphaFoldDB" id="D5CMU9"/>
<dbReference type="GO" id="GO:0006935">
    <property type="term" value="P:chemotaxis"/>
    <property type="evidence" value="ECO:0007669"/>
    <property type="project" value="UniProtKB-KW"/>
</dbReference>
<dbReference type="Pfam" id="PF00672">
    <property type="entry name" value="HAMP"/>
    <property type="match status" value="1"/>
</dbReference>
<evidence type="ECO:0000256" key="1">
    <source>
        <dbReference type="ARBA" id="ARBA00004429"/>
    </source>
</evidence>
<evidence type="ECO:0000313" key="16">
    <source>
        <dbReference type="Proteomes" id="UP000001625"/>
    </source>
</evidence>
<dbReference type="OrthoDB" id="9806477at2"/>
<keyword evidence="8 12" id="KW-0472">Membrane</keyword>
<evidence type="ECO:0000256" key="4">
    <source>
        <dbReference type="ARBA" id="ARBA00022500"/>
    </source>
</evidence>
<dbReference type="GO" id="GO:0004888">
    <property type="term" value="F:transmembrane signaling receptor activity"/>
    <property type="evidence" value="ECO:0007669"/>
    <property type="project" value="InterPro"/>
</dbReference>
<keyword evidence="6 12" id="KW-0812">Transmembrane</keyword>
<dbReference type="GO" id="GO:0007165">
    <property type="term" value="P:signal transduction"/>
    <property type="evidence" value="ECO:0007669"/>
    <property type="project" value="UniProtKB-KW"/>
</dbReference>
<dbReference type="SUPFAM" id="SSF58104">
    <property type="entry name" value="Methyl-accepting chemotaxis protein (MCP) signaling domain"/>
    <property type="match status" value="1"/>
</dbReference>
<evidence type="ECO:0000256" key="5">
    <source>
        <dbReference type="ARBA" id="ARBA00022519"/>
    </source>
</evidence>
<comment type="subcellular location">
    <subcellularLocation>
        <location evidence="1">Cell inner membrane</location>
        <topology evidence="1">Multi-pass membrane protein</topology>
    </subcellularLocation>
</comment>
<evidence type="ECO:0000256" key="11">
    <source>
        <dbReference type="PROSITE-ProRule" id="PRU00284"/>
    </source>
</evidence>
<dbReference type="PANTHER" id="PTHR32089:SF112">
    <property type="entry name" value="LYSOZYME-LIKE PROTEIN-RELATED"/>
    <property type="match status" value="1"/>
</dbReference>
<evidence type="ECO:0000256" key="6">
    <source>
        <dbReference type="ARBA" id="ARBA00022692"/>
    </source>
</evidence>
<keyword evidence="5" id="KW-0997">Cell inner membrane</keyword>
<dbReference type="Pfam" id="PF00015">
    <property type="entry name" value="MCPsignal"/>
    <property type="match status" value="1"/>
</dbReference>
<reference evidence="15 16" key="1">
    <citation type="submission" date="2010-03" db="EMBL/GenBank/DDBJ databases">
        <title>Complete sequence of Sideroxydans lithotrophicus ES-1.</title>
        <authorList>
            <consortium name="US DOE Joint Genome Institute"/>
            <person name="Lucas S."/>
            <person name="Copeland A."/>
            <person name="Lapidus A."/>
            <person name="Cheng J.-F."/>
            <person name="Bruce D."/>
            <person name="Goodwin L."/>
            <person name="Pitluck S."/>
            <person name="Munk A.C."/>
            <person name="Detter J.C."/>
            <person name="Han C."/>
            <person name="Tapia R."/>
            <person name="Larimer F."/>
            <person name="Land M."/>
            <person name="Hauser L."/>
            <person name="Kyrpides N."/>
            <person name="Ivanova N."/>
            <person name="Emerson D."/>
            <person name="Woyke T."/>
        </authorList>
    </citation>
    <scope>NUCLEOTIDE SEQUENCE [LARGE SCALE GENOMIC DNA]</scope>
    <source>
        <strain evidence="15 16">ES-1</strain>
    </source>
</reference>
<evidence type="ECO:0000256" key="10">
    <source>
        <dbReference type="ARBA" id="ARBA00029447"/>
    </source>
</evidence>
<dbReference type="InterPro" id="IPR004089">
    <property type="entry name" value="MCPsignal_dom"/>
</dbReference>
<dbReference type="Gene3D" id="1.10.287.950">
    <property type="entry name" value="Methyl-accepting chemotaxis protein"/>
    <property type="match status" value="1"/>
</dbReference>
<dbReference type="InterPro" id="IPR004090">
    <property type="entry name" value="Chemotax_Me-accpt_rcpt"/>
</dbReference>
<evidence type="ECO:0000256" key="3">
    <source>
        <dbReference type="ARBA" id="ARBA00022481"/>
    </source>
</evidence>
<evidence type="ECO:0000259" key="13">
    <source>
        <dbReference type="PROSITE" id="PS50111"/>
    </source>
</evidence>
<gene>
    <name evidence="15" type="ordered locus">Slit_0545</name>
</gene>
<dbReference type="SMART" id="SM00304">
    <property type="entry name" value="HAMP"/>
    <property type="match status" value="1"/>
</dbReference>
<name>D5CMU9_SIDLE</name>
<dbReference type="Proteomes" id="UP000001625">
    <property type="component" value="Chromosome"/>
</dbReference>
<dbReference type="STRING" id="580332.Slit_0545"/>
<evidence type="ECO:0000256" key="2">
    <source>
        <dbReference type="ARBA" id="ARBA00022475"/>
    </source>
</evidence>
<accession>D5CMU9</accession>
<dbReference type="FunFam" id="1.10.287.950:FF:000001">
    <property type="entry name" value="Methyl-accepting chemotaxis sensory transducer"/>
    <property type="match status" value="1"/>
</dbReference>
<dbReference type="PROSITE" id="PS50111">
    <property type="entry name" value="CHEMOTAXIS_TRANSDUC_2"/>
    <property type="match status" value="1"/>
</dbReference>
<dbReference type="SMART" id="SM00283">
    <property type="entry name" value="MA"/>
    <property type="match status" value="1"/>
</dbReference>
<dbReference type="InterPro" id="IPR003660">
    <property type="entry name" value="HAMP_dom"/>
</dbReference>
<evidence type="ECO:0000256" key="8">
    <source>
        <dbReference type="ARBA" id="ARBA00023136"/>
    </source>
</evidence>
<evidence type="ECO:0000259" key="14">
    <source>
        <dbReference type="PROSITE" id="PS50885"/>
    </source>
</evidence>
<evidence type="ECO:0000256" key="7">
    <source>
        <dbReference type="ARBA" id="ARBA00022989"/>
    </source>
</evidence>